<dbReference type="GO" id="GO:0043565">
    <property type="term" value="F:sequence-specific DNA binding"/>
    <property type="evidence" value="ECO:0007669"/>
    <property type="project" value="InterPro"/>
</dbReference>
<dbReference type="AlphaFoldDB" id="A0A1E7F8D0"/>
<dbReference type="EMBL" id="KV784360">
    <property type="protein sequence ID" value="OEU14265.1"/>
    <property type="molecule type" value="Genomic_DNA"/>
</dbReference>
<dbReference type="PANTHER" id="PTHR10015:SF206">
    <property type="entry name" value="HSF-TYPE DNA-BINDING DOMAIN-CONTAINING PROTEIN"/>
    <property type="match status" value="1"/>
</dbReference>
<accession>A0A1E7F8D0</accession>
<name>A0A1E7F8D0_9STRA</name>
<dbReference type="Pfam" id="PF00447">
    <property type="entry name" value="HSF_DNA-bind"/>
    <property type="match status" value="1"/>
</dbReference>
<gene>
    <name evidence="5" type="ORF">FRACYDRAFT_165193</name>
</gene>
<dbReference type="GO" id="GO:0003700">
    <property type="term" value="F:DNA-binding transcription factor activity"/>
    <property type="evidence" value="ECO:0007669"/>
    <property type="project" value="InterPro"/>
</dbReference>
<evidence type="ECO:0000313" key="5">
    <source>
        <dbReference type="EMBL" id="OEU14265.1"/>
    </source>
</evidence>
<reference evidence="5 6" key="1">
    <citation type="submission" date="2016-09" db="EMBL/GenBank/DDBJ databases">
        <title>Extensive genetic diversity and differential bi-allelic expression allows diatom success in the polar Southern Ocean.</title>
        <authorList>
            <consortium name="DOE Joint Genome Institute"/>
            <person name="Mock T."/>
            <person name="Otillar R.P."/>
            <person name="Strauss J."/>
            <person name="Dupont C."/>
            <person name="Frickenhaus S."/>
            <person name="Maumus F."/>
            <person name="Mcmullan M."/>
            <person name="Sanges R."/>
            <person name="Schmutz J."/>
            <person name="Toseland A."/>
            <person name="Valas R."/>
            <person name="Veluchamy A."/>
            <person name="Ward B.J."/>
            <person name="Allen A."/>
            <person name="Barry K."/>
            <person name="Falciatore A."/>
            <person name="Ferrante M."/>
            <person name="Fortunato A.E."/>
            <person name="Gloeckner G."/>
            <person name="Gruber A."/>
            <person name="Hipkin R."/>
            <person name="Janech M."/>
            <person name="Kroth P."/>
            <person name="Leese F."/>
            <person name="Lindquist E."/>
            <person name="Lyon B.R."/>
            <person name="Martin J."/>
            <person name="Mayer C."/>
            <person name="Parker M."/>
            <person name="Quesneville H."/>
            <person name="Raymond J."/>
            <person name="Uhlig C."/>
            <person name="Valentin K.U."/>
            <person name="Worden A.Z."/>
            <person name="Armbrust E.V."/>
            <person name="Bowler C."/>
            <person name="Green B."/>
            <person name="Moulton V."/>
            <person name="Van Oosterhout C."/>
            <person name="Grigoriev I."/>
        </authorList>
    </citation>
    <scope>NUCLEOTIDE SEQUENCE [LARGE SCALE GENOMIC DNA]</scope>
    <source>
        <strain evidence="5 6">CCMP1102</strain>
    </source>
</reference>
<dbReference type="KEGG" id="fcy:FRACYDRAFT_165193"/>
<proteinExistence type="predicted"/>
<dbReference type="InParanoid" id="A0A1E7F8D0"/>
<protein>
    <recommendedName>
        <fullName evidence="4">HSF-type DNA-binding domain-containing protein</fullName>
    </recommendedName>
</protein>
<keyword evidence="2" id="KW-0238">DNA-binding</keyword>
<evidence type="ECO:0000259" key="4">
    <source>
        <dbReference type="Pfam" id="PF00447"/>
    </source>
</evidence>
<dbReference type="InterPro" id="IPR000232">
    <property type="entry name" value="HSF_DNA-bd"/>
</dbReference>
<organism evidence="5 6">
    <name type="scientific">Fragilariopsis cylindrus CCMP1102</name>
    <dbReference type="NCBI Taxonomy" id="635003"/>
    <lineage>
        <taxon>Eukaryota</taxon>
        <taxon>Sar</taxon>
        <taxon>Stramenopiles</taxon>
        <taxon>Ochrophyta</taxon>
        <taxon>Bacillariophyta</taxon>
        <taxon>Bacillariophyceae</taxon>
        <taxon>Bacillariophycidae</taxon>
        <taxon>Bacillariales</taxon>
        <taxon>Bacillariaceae</taxon>
        <taxon>Fragilariopsis</taxon>
    </lineage>
</organism>
<dbReference type="Gene3D" id="1.10.10.10">
    <property type="entry name" value="Winged helix-like DNA-binding domain superfamily/Winged helix DNA-binding domain"/>
    <property type="match status" value="1"/>
</dbReference>
<feature type="domain" description="HSF-type DNA-binding" evidence="4">
    <location>
        <begin position="2"/>
        <end position="76"/>
    </location>
</feature>
<evidence type="ECO:0000256" key="3">
    <source>
        <dbReference type="ARBA" id="ARBA00023242"/>
    </source>
</evidence>
<dbReference type="GO" id="GO:0005634">
    <property type="term" value="C:nucleus"/>
    <property type="evidence" value="ECO:0007669"/>
    <property type="project" value="UniProtKB-SubCell"/>
</dbReference>
<keyword evidence="3" id="KW-0539">Nucleus</keyword>
<dbReference type="Proteomes" id="UP000095751">
    <property type="component" value="Unassembled WGS sequence"/>
</dbReference>
<dbReference type="InterPro" id="IPR036388">
    <property type="entry name" value="WH-like_DNA-bd_sf"/>
</dbReference>
<dbReference type="OrthoDB" id="79033at2759"/>
<sequence>SHIVSWSIDGLSFKIHDNKLMIPIMTQYFRQTKYKSLLRQLQGYNFTRITRGENKGIVSHPLFIRGKHDICSQMKR</sequence>
<dbReference type="SUPFAM" id="SSF46785">
    <property type="entry name" value="Winged helix' DNA-binding domain"/>
    <property type="match status" value="1"/>
</dbReference>
<evidence type="ECO:0000313" key="6">
    <source>
        <dbReference type="Proteomes" id="UP000095751"/>
    </source>
</evidence>
<dbReference type="PANTHER" id="PTHR10015">
    <property type="entry name" value="HEAT SHOCK TRANSCRIPTION FACTOR"/>
    <property type="match status" value="1"/>
</dbReference>
<keyword evidence="6" id="KW-1185">Reference proteome</keyword>
<evidence type="ECO:0000256" key="1">
    <source>
        <dbReference type="ARBA" id="ARBA00004123"/>
    </source>
</evidence>
<evidence type="ECO:0000256" key="2">
    <source>
        <dbReference type="ARBA" id="ARBA00023125"/>
    </source>
</evidence>
<comment type="subcellular location">
    <subcellularLocation>
        <location evidence="1">Nucleus</location>
    </subcellularLocation>
</comment>
<dbReference type="InterPro" id="IPR036390">
    <property type="entry name" value="WH_DNA-bd_sf"/>
</dbReference>
<feature type="non-terminal residue" evidence="5">
    <location>
        <position position="1"/>
    </location>
</feature>
<feature type="non-terminal residue" evidence="5">
    <location>
        <position position="76"/>
    </location>
</feature>